<dbReference type="EMBL" id="JBITPR010000018">
    <property type="protein sequence ID" value="MFI7870014.1"/>
    <property type="molecule type" value="Genomic_DNA"/>
</dbReference>
<dbReference type="RefSeq" id="WP_399591252.1">
    <property type="nucleotide sequence ID" value="NZ_JBITPR010000018.1"/>
</dbReference>
<dbReference type="Gene3D" id="1.10.10.10">
    <property type="entry name" value="Winged helix-like DNA-binding domain superfamily/Winged helix DNA-binding domain"/>
    <property type="match status" value="1"/>
</dbReference>
<keyword evidence="4" id="KW-1185">Reference proteome</keyword>
<evidence type="ECO:0000259" key="2">
    <source>
        <dbReference type="PROSITE" id="PS50995"/>
    </source>
</evidence>
<dbReference type="SUPFAM" id="SSF46785">
    <property type="entry name" value="Winged helix' DNA-binding domain"/>
    <property type="match status" value="1"/>
</dbReference>
<evidence type="ECO:0000313" key="4">
    <source>
        <dbReference type="Proteomes" id="UP001614264"/>
    </source>
</evidence>
<evidence type="ECO:0000313" key="3">
    <source>
        <dbReference type="EMBL" id="MFI7870014.1"/>
    </source>
</evidence>
<dbReference type="SMART" id="SM00347">
    <property type="entry name" value="HTH_MARR"/>
    <property type="match status" value="1"/>
</dbReference>
<dbReference type="InterPro" id="IPR036388">
    <property type="entry name" value="WH-like_DNA-bd_sf"/>
</dbReference>
<name>A0ABW8B4W4_9ACTN</name>
<gene>
    <name evidence="3" type="ORF">AB4829_05350</name>
</gene>
<dbReference type="InterPro" id="IPR000835">
    <property type="entry name" value="HTH_MarR-typ"/>
</dbReference>
<dbReference type="Pfam" id="PF12802">
    <property type="entry name" value="MarR_2"/>
    <property type="match status" value="1"/>
</dbReference>
<reference evidence="3 4" key="1">
    <citation type="submission" date="2024-07" db="EMBL/GenBank/DDBJ databases">
        <title>Whole genome sequencing of Prodigiosin pigment-producing Streptomyces salinarius isolated from rhizosphere soil of Arachis hypogaea.</title>
        <authorList>
            <person name="Vidhya A."/>
            <person name="Ramya S."/>
        </authorList>
    </citation>
    <scope>NUCLEOTIDE SEQUENCE [LARGE SCALE GENOMIC DNA]</scope>
    <source>
        <strain evidence="3 4">VRMG2420</strain>
    </source>
</reference>
<feature type="region of interest" description="Disordered" evidence="1">
    <location>
        <begin position="136"/>
        <end position="155"/>
    </location>
</feature>
<proteinExistence type="predicted"/>
<evidence type="ECO:0000256" key="1">
    <source>
        <dbReference type="SAM" id="MobiDB-lite"/>
    </source>
</evidence>
<comment type="caution">
    <text evidence="3">The sequence shown here is derived from an EMBL/GenBank/DDBJ whole genome shotgun (WGS) entry which is preliminary data.</text>
</comment>
<accession>A0ABW8B4W4</accession>
<dbReference type="Proteomes" id="UP001614264">
    <property type="component" value="Unassembled WGS sequence"/>
</dbReference>
<dbReference type="PROSITE" id="PS50995">
    <property type="entry name" value="HTH_MARR_2"/>
    <property type="match status" value="1"/>
</dbReference>
<dbReference type="InterPro" id="IPR039422">
    <property type="entry name" value="MarR/SlyA-like"/>
</dbReference>
<organism evidence="3 4">
    <name type="scientific">Streptomyces salinarius</name>
    <dbReference type="NCBI Taxonomy" id="2762598"/>
    <lineage>
        <taxon>Bacteria</taxon>
        <taxon>Bacillati</taxon>
        <taxon>Actinomycetota</taxon>
        <taxon>Actinomycetes</taxon>
        <taxon>Kitasatosporales</taxon>
        <taxon>Streptomycetaceae</taxon>
        <taxon>Streptomyces</taxon>
    </lineage>
</organism>
<feature type="domain" description="HTH marR-type" evidence="2">
    <location>
        <begin position="1"/>
        <end position="137"/>
    </location>
</feature>
<dbReference type="PANTHER" id="PTHR33164:SF99">
    <property type="entry name" value="MARR FAMILY REGULATORY PROTEIN"/>
    <property type="match status" value="1"/>
</dbReference>
<protein>
    <submittedName>
        <fullName evidence="3">MarR family winged helix-turn-helix transcriptional regulator</fullName>
    </submittedName>
</protein>
<sequence>MTRSTLEAVVAANHELFMRTGDRIEAVLAEHGLTPATAQALWAIDPDQAPPSMKTLAGRLYCNAPNLSFVMNQLTDRGLVERTADPADRRSRVVALTDDGRRVRAAVIEATLALTPFARLGDEELRKLVDLLGKALAPEEEKAQDPAGRPPTAPS</sequence>
<dbReference type="InterPro" id="IPR036390">
    <property type="entry name" value="WH_DNA-bd_sf"/>
</dbReference>
<dbReference type="PANTHER" id="PTHR33164">
    <property type="entry name" value="TRANSCRIPTIONAL REGULATOR, MARR FAMILY"/>
    <property type="match status" value="1"/>
</dbReference>